<dbReference type="EMBL" id="ML120456">
    <property type="protein sequence ID" value="RPA93249.1"/>
    <property type="molecule type" value="Genomic_DNA"/>
</dbReference>
<name>A0A3N4J4K2_9PEZI</name>
<gene>
    <name evidence="1" type="ORF">L873DRAFT_74946</name>
</gene>
<dbReference type="Proteomes" id="UP000276215">
    <property type="component" value="Unassembled WGS sequence"/>
</dbReference>
<proteinExistence type="predicted"/>
<protein>
    <submittedName>
        <fullName evidence="1">Uncharacterized protein</fullName>
    </submittedName>
</protein>
<dbReference type="AlphaFoldDB" id="A0A3N4J4K2"/>
<reference evidence="1 2" key="1">
    <citation type="journal article" date="2018" name="Nat. Ecol. Evol.">
        <title>Pezizomycetes genomes reveal the molecular basis of ectomycorrhizal truffle lifestyle.</title>
        <authorList>
            <person name="Murat C."/>
            <person name="Payen T."/>
            <person name="Noel B."/>
            <person name="Kuo A."/>
            <person name="Morin E."/>
            <person name="Chen J."/>
            <person name="Kohler A."/>
            <person name="Krizsan K."/>
            <person name="Balestrini R."/>
            <person name="Da Silva C."/>
            <person name="Montanini B."/>
            <person name="Hainaut M."/>
            <person name="Levati E."/>
            <person name="Barry K.W."/>
            <person name="Belfiori B."/>
            <person name="Cichocki N."/>
            <person name="Clum A."/>
            <person name="Dockter R.B."/>
            <person name="Fauchery L."/>
            <person name="Guy J."/>
            <person name="Iotti M."/>
            <person name="Le Tacon F."/>
            <person name="Lindquist E.A."/>
            <person name="Lipzen A."/>
            <person name="Malagnac F."/>
            <person name="Mello A."/>
            <person name="Molinier V."/>
            <person name="Miyauchi S."/>
            <person name="Poulain J."/>
            <person name="Riccioni C."/>
            <person name="Rubini A."/>
            <person name="Sitrit Y."/>
            <person name="Splivallo R."/>
            <person name="Traeger S."/>
            <person name="Wang M."/>
            <person name="Zifcakova L."/>
            <person name="Wipf D."/>
            <person name="Zambonelli A."/>
            <person name="Paolocci F."/>
            <person name="Nowrousian M."/>
            <person name="Ottonello S."/>
            <person name="Baldrian P."/>
            <person name="Spatafora J.W."/>
            <person name="Henrissat B."/>
            <person name="Nagy L.G."/>
            <person name="Aury J.M."/>
            <person name="Wincker P."/>
            <person name="Grigoriev I.V."/>
            <person name="Bonfante P."/>
            <person name="Martin F.M."/>
        </authorList>
    </citation>
    <scope>NUCLEOTIDE SEQUENCE [LARGE SCALE GENOMIC DNA]</scope>
    <source>
        <strain evidence="1 2">120613-1</strain>
    </source>
</reference>
<accession>A0A3N4J4K2</accession>
<evidence type="ECO:0000313" key="2">
    <source>
        <dbReference type="Proteomes" id="UP000276215"/>
    </source>
</evidence>
<sequence>MTWFQTMVCTYLPTMVPEPWFVTDRIFPQCRAKQLLSFYKRMSCWWGYDIQAWCAGWCAGR</sequence>
<evidence type="ECO:0000313" key="1">
    <source>
        <dbReference type="EMBL" id="RPA93249.1"/>
    </source>
</evidence>
<organism evidence="1 2">
    <name type="scientific">Choiromyces venosus 120613-1</name>
    <dbReference type="NCBI Taxonomy" id="1336337"/>
    <lineage>
        <taxon>Eukaryota</taxon>
        <taxon>Fungi</taxon>
        <taxon>Dikarya</taxon>
        <taxon>Ascomycota</taxon>
        <taxon>Pezizomycotina</taxon>
        <taxon>Pezizomycetes</taxon>
        <taxon>Pezizales</taxon>
        <taxon>Tuberaceae</taxon>
        <taxon>Choiromyces</taxon>
    </lineage>
</organism>
<keyword evidence="2" id="KW-1185">Reference proteome</keyword>